<dbReference type="CDD" id="cd08334">
    <property type="entry name" value="DED_Caspase_8_10_r2"/>
    <property type="match status" value="1"/>
</dbReference>
<evidence type="ECO:0000256" key="10">
    <source>
        <dbReference type="ARBA" id="ARBA00022807"/>
    </source>
</evidence>
<evidence type="ECO:0000256" key="4">
    <source>
        <dbReference type="ARBA" id="ARBA00022490"/>
    </source>
</evidence>
<feature type="domain" description="DED" evidence="18">
    <location>
        <begin position="94"/>
        <end position="171"/>
    </location>
</feature>
<evidence type="ECO:0000256" key="2">
    <source>
        <dbReference type="ARBA" id="ARBA00004496"/>
    </source>
</evidence>
<comment type="catalytic activity">
    <reaction evidence="13">
        <text>Strict requirement for Asp at position P1 and has a preferred cleavage sequence of (Leu/Asp/Val)-Glu-Thr-Asp-|-(Gly/Ser/Ala).</text>
        <dbReference type="EC" id="3.4.22.61"/>
    </reaction>
</comment>
<comment type="subcellular location">
    <subcellularLocation>
        <location evidence="2">Cytoplasm</location>
    </subcellularLocation>
    <subcellularLocation>
        <location evidence="1">Nucleus</location>
    </subcellularLocation>
</comment>
<dbReference type="InterPro" id="IPR011600">
    <property type="entry name" value="Pept_C14_caspase"/>
</dbReference>
<dbReference type="InterPro" id="IPR015917">
    <property type="entry name" value="Pept_C14A"/>
</dbReference>
<dbReference type="InterPro" id="IPR011029">
    <property type="entry name" value="DEATH-like_dom_sf"/>
</dbReference>
<keyword evidence="7" id="KW-0053">Apoptosis</keyword>
<keyword evidence="8" id="KW-0677">Repeat</keyword>
<dbReference type="InterPro" id="IPR002138">
    <property type="entry name" value="Pept_C14_p10"/>
</dbReference>
<evidence type="ECO:0000256" key="5">
    <source>
        <dbReference type="ARBA" id="ARBA00022553"/>
    </source>
</evidence>
<feature type="domain" description="Caspase family p20" evidence="20">
    <location>
        <begin position="239"/>
        <end position="363"/>
    </location>
</feature>
<dbReference type="Gene3D" id="3.40.50.1460">
    <property type="match status" value="1"/>
</dbReference>
<dbReference type="SUPFAM" id="SSF47986">
    <property type="entry name" value="DEATH domain"/>
    <property type="match status" value="2"/>
</dbReference>
<feature type="domain" description="DED" evidence="18">
    <location>
        <begin position="1"/>
        <end position="76"/>
    </location>
</feature>
<dbReference type="SMART" id="SM00031">
    <property type="entry name" value="DED"/>
    <property type="match status" value="2"/>
</dbReference>
<sequence>MERRKLMEISEALASSEVAALCFLCRDVLNCQHLEGVKDAKVLFNRLEERDCLNPEFLHQLLRTIRRNDLLSLLKGNRQNVEETDANPIGKLSNYRVMLYQIYDETTKLDLQKMKFLLDDKIGRRQMDQCNTALDVFVELEKVGLLSQSDLQELRSILMEVNRQLASTVEQFAQGASVVAASPPPARPLNGFQHVNNSPLESLSETGASRGHSPSDAETNPEPPSLSDQTEYYAMNHIPHGLCVIINNEEFLVEKLKKRVGTQVDERALDSLFSKFGFQVIVHSNLTAEEIRRQLNNIATRNFSEEDALVVCVLSHGDNGCVHGSDGEAVSLQELTQPFTSGFAPTLAGKPKLYFIQACQGKALQTGFLPLSSKPRGVAEDTRNQLETDAGPIQDETVASEADFLLGMATVSNCKSFRNTNTGSIYIQELCKQLGRSAMSPQGEDILTVLTRVNREVSRGVFLNAKQMPQPKYTLTKTLILRFADEDQVKLS</sequence>
<dbReference type="InterPro" id="IPR033139">
    <property type="entry name" value="Caspase_cys_AS"/>
</dbReference>
<keyword evidence="6" id="KW-0645">Protease</keyword>
<feature type="domain" description="Caspase family p10" evidence="19">
    <location>
        <begin position="400"/>
        <end position="483"/>
    </location>
</feature>
<dbReference type="GO" id="GO:0043065">
    <property type="term" value="P:positive regulation of apoptotic process"/>
    <property type="evidence" value="ECO:0007669"/>
    <property type="project" value="UniProtKB-ARBA"/>
</dbReference>
<reference evidence="21" key="1">
    <citation type="submission" date="2015-12" db="EMBL/GenBank/DDBJ databases">
        <title>Molecular and functional characterization of a caspase-8 counterpart from big belly seahorse (Hippocampus abdominalis).</title>
        <authorList>
            <person name="Oh M."/>
            <person name="Lee J."/>
        </authorList>
    </citation>
    <scope>NUCLEOTIDE SEQUENCE</scope>
</reference>
<accession>A0A1S5QI63</accession>
<dbReference type="PROSITE" id="PS50207">
    <property type="entry name" value="CASPASE_P10"/>
    <property type="match status" value="1"/>
</dbReference>
<name>A0A1S5QI63_HIPAB</name>
<dbReference type="Pfam" id="PF01335">
    <property type="entry name" value="DED"/>
    <property type="match status" value="2"/>
</dbReference>
<dbReference type="InterPro" id="IPR001875">
    <property type="entry name" value="DED_dom"/>
</dbReference>
<keyword evidence="9" id="KW-0378">Hydrolase</keyword>
<dbReference type="EMBL" id="KU363232">
    <property type="protein sequence ID" value="AMA01983.1"/>
    <property type="molecule type" value="mRNA"/>
</dbReference>
<dbReference type="Pfam" id="PF00656">
    <property type="entry name" value="Peptidase_C14"/>
    <property type="match status" value="1"/>
</dbReference>
<dbReference type="GO" id="GO:0032991">
    <property type="term" value="C:protein-containing complex"/>
    <property type="evidence" value="ECO:0007669"/>
    <property type="project" value="UniProtKB-ARBA"/>
</dbReference>
<dbReference type="Gene3D" id="1.10.533.10">
    <property type="entry name" value="Death Domain, Fas"/>
    <property type="match status" value="2"/>
</dbReference>
<dbReference type="GO" id="GO:0005886">
    <property type="term" value="C:plasma membrane"/>
    <property type="evidence" value="ECO:0007669"/>
    <property type="project" value="UniProtKB-ARBA"/>
</dbReference>
<feature type="region of interest" description="Disordered" evidence="17">
    <location>
        <begin position="185"/>
        <end position="229"/>
    </location>
</feature>
<keyword evidence="10" id="KW-0788">Thiol protease</keyword>
<evidence type="ECO:0000256" key="8">
    <source>
        <dbReference type="ARBA" id="ARBA00022737"/>
    </source>
</evidence>
<evidence type="ECO:0000259" key="20">
    <source>
        <dbReference type="PROSITE" id="PS50208"/>
    </source>
</evidence>
<dbReference type="EC" id="3.4.22.61" evidence="14"/>
<dbReference type="PROSITE" id="PS50168">
    <property type="entry name" value="DED"/>
    <property type="match status" value="2"/>
</dbReference>
<evidence type="ECO:0000256" key="14">
    <source>
        <dbReference type="ARBA" id="ARBA00066479"/>
    </source>
</evidence>
<comment type="similarity">
    <text evidence="3 16">Belongs to the peptidase C14A family.</text>
</comment>
<dbReference type="PANTHER" id="PTHR48169:SF7">
    <property type="entry name" value="CASPASE 10"/>
    <property type="match status" value="1"/>
</dbReference>
<dbReference type="AlphaFoldDB" id="A0A1S5QI63"/>
<evidence type="ECO:0000256" key="11">
    <source>
        <dbReference type="ARBA" id="ARBA00023145"/>
    </source>
</evidence>
<keyword evidence="4" id="KW-0963">Cytoplasm</keyword>
<evidence type="ECO:0000256" key="13">
    <source>
        <dbReference type="ARBA" id="ARBA00051626"/>
    </source>
</evidence>
<evidence type="ECO:0000259" key="18">
    <source>
        <dbReference type="PROSITE" id="PS50168"/>
    </source>
</evidence>
<proteinExistence type="evidence at transcript level"/>
<dbReference type="GO" id="GO:0005634">
    <property type="term" value="C:nucleus"/>
    <property type="evidence" value="ECO:0007669"/>
    <property type="project" value="UniProtKB-SubCell"/>
</dbReference>
<evidence type="ECO:0000256" key="17">
    <source>
        <dbReference type="SAM" id="MobiDB-lite"/>
    </source>
</evidence>
<evidence type="ECO:0000256" key="9">
    <source>
        <dbReference type="ARBA" id="ARBA00022801"/>
    </source>
</evidence>
<dbReference type="FunFam" id="1.10.533.10:FF:000016">
    <property type="entry name" value="CASP8 and FADD-like apoptosis regulator"/>
    <property type="match status" value="1"/>
</dbReference>
<evidence type="ECO:0000256" key="1">
    <source>
        <dbReference type="ARBA" id="ARBA00004123"/>
    </source>
</evidence>
<dbReference type="GO" id="GO:0006915">
    <property type="term" value="P:apoptotic process"/>
    <property type="evidence" value="ECO:0007669"/>
    <property type="project" value="UniProtKB-KW"/>
</dbReference>
<dbReference type="GO" id="GO:0004197">
    <property type="term" value="F:cysteine-type endopeptidase activity"/>
    <property type="evidence" value="ECO:0007669"/>
    <property type="project" value="InterPro"/>
</dbReference>
<keyword evidence="12" id="KW-0539">Nucleus</keyword>
<dbReference type="SUPFAM" id="SSF52129">
    <property type="entry name" value="Caspase-like"/>
    <property type="match status" value="1"/>
</dbReference>
<keyword evidence="5" id="KW-0597">Phosphoprotein</keyword>
<dbReference type="CDD" id="cd00032">
    <property type="entry name" value="CASc"/>
    <property type="match status" value="1"/>
</dbReference>
<feature type="compositionally biased region" description="Polar residues" evidence="17">
    <location>
        <begin position="193"/>
        <end position="207"/>
    </location>
</feature>
<evidence type="ECO:0000256" key="6">
    <source>
        <dbReference type="ARBA" id="ARBA00022670"/>
    </source>
</evidence>
<dbReference type="PRINTS" id="PR00376">
    <property type="entry name" value="IL1BCENZYME"/>
</dbReference>
<dbReference type="GO" id="GO:0006508">
    <property type="term" value="P:proteolysis"/>
    <property type="evidence" value="ECO:0007669"/>
    <property type="project" value="UniProtKB-KW"/>
</dbReference>
<evidence type="ECO:0000256" key="3">
    <source>
        <dbReference type="ARBA" id="ARBA00010134"/>
    </source>
</evidence>
<evidence type="ECO:0000259" key="19">
    <source>
        <dbReference type="PROSITE" id="PS50207"/>
    </source>
</evidence>
<keyword evidence="11" id="KW-0865">Zymogen</keyword>
<dbReference type="FunFam" id="3.40.50.1460:FF:000008">
    <property type="entry name" value="caspase-8 isoform X1"/>
    <property type="match status" value="1"/>
</dbReference>
<dbReference type="InterPro" id="IPR001309">
    <property type="entry name" value="Pept_C14_p20"/>
</dbReference>
<dbReference type="PANTHER" id="PTHR48169">
    <property type="entry name" value="DED DOMAIN-CONTAINING PROTEIN"/>
    <property type="match status" value="1"/>
</dbReference>
<dbReference type="GO" id="GO:0051604">
    <property type="term" value="P:protein maturation"/>
    <property type="evidence" value="ECO:0007669"/>
    <property type="project" value="UniProtKB-ARBA"/>
</dbReference>
<evidence type="ECO:0000256" key="12">
    <source>
        <dbReference type="ARBA" id="ARBA00023242"/>
    </source>
</evidence>
<dbReference type="PROSITE" id="PS50208">
    <property type="entry name" value="CASPASE_P20"/>
    <property type="match status" value="1"/>
</dbReference>
<evidence type="ECO:0000313" key="21">
    <source>
        <dbReference type="EMBL" id="AMA01983.1"/>
    </source>
</evidence>
<dbReference type="GO" id="GO:0005737">
    <property type="term" value="C:cytoplasm"/>
    <property type="evidence" value="ECO:0007669"/>
    <property type="project" value="UniProtKB-SubCell"/>
</dbReference>
<protein>
    <recommendedName>
        <fullName evidence="15">Caspase-8</fullName>
        <ecNumber evidence="14">3.4.22.61</ecNumber>
    </recommendedName>
</protein>
<organism evidence="21">
    <name type="scientific">Hippocampus abdominalis</name>
    <name type="common">Big-bellied seahorse</name>
    <dbReference type="NCBI Taxonomy" id="109274"/>
    <lineage>
        <taxon>Eukaryota</taxon>
        <taxon>Metazoa</taxon>
        <taxon>Chordata</taxon>
        <taxon>Craniata</taxon>
        <taxon>Vertebrata</taxon>
        <taxon>Euteleostomi</taxon>
        <taxon>Actinopterygii</taxon>
        <taxon>Neopterygii</taxon>
        <taxon>Teleostei</taxon>
        <taxon>Neoteleostei</taxon>
        <taxon>Acanthomorphata</taxon>
        <taxon>Syngnathiaria</taxon>
        <taxon>Syngnathiformes</taxon>
        <taxon>Syngnathoidei</taxon>
        <taxon>Syngnathidae</taxon>
        <taxon>Hippocampus</taxon>
    </lineage>
</organism>
<dbReference type="InterPro" id="IPR029030">
    <property type="entry name" value="Caspase-like_dom_sf"/>
</dbReference>
<evidence type="ECO:0000256" key="16">
    <source>
        <dbReference type="RuleBase" id="RU003971"/>
    </source>
</evidence>
<dbReference type="SMART" id="SM00115">
    <property type="entry name" value="CASc"/>
    <property type="match status" value="1"/>
</dbReference>
<dbReference type="PROSITE" id="PS01122">
    <property type="entry name" value="CASPASE_CYS"/>
    <property type="match status" value="1"/>
</dbReference>
<evidence type="ECO:0000256" key="15">
    <source>
        <dbReference type="ARBA" id="ARBA00068172"/>
    </source>
</evidence>
<evidence type="ECO:0000256" key="7">
    <source>
        <dbReference type="ARBA" id="ARBA00022703"/>
    </source>
</evidence>